<accession>A0A366MQD8</accession>
<comment type="subcellular location">
    <subcellularLocation>
        <location evidence="2">Cytoplasm</location>
    </subcellularLocation>
</comment>
<keyword evidence="10" id="KW-1185">Reference proteome</keyword>
<dbReference type="PANTHER" id="PTHR47861">
    <property type="entry name" value="FKBP-TYPE PEPTIDYL-PROLYL CIS-TRANS ISOMERASE SLYD"/>
    <property type="match status" value="1"/>
</dbReference>
<sequence length="150" mass="16905">MTRIKKNTLVVLNIILKNDKGDIIVDKEELTYLHGGYNQIFPKLEQKLENKAIGDVFELILTPAEAFGEIDDSLIVKELLENLPKEISIGLELDGENGMIYIVENIEQEYAILNANHELAGITLLASGEILEVKHLSDKVVKELLKEEKH</sequence>
<dbReference type="SUPFAM" id="SSF54534">
    <property type="entry name" value="FKBP-like"/>
    <property type="match status" value="1"/>
</dbReference>
<evidence type="ECO:0000256" key="5">
    <source>
        <dbReference type="ARBA" id="ARBA00022490"/>
    </source>
</evidence>
<reference evidence="9 10" key="1">
    <citation type="submission" date="2017-10" db="EMBL/GenBank/DDBJ databases">
        <title>Genomics of the genus Arcobacter.</title>
        <authorList>
            <person name="Perez-Cataluna A."/>
            <person name="Figueras M.J."/>
        </authorList>
    </citation>
    <scope>NUCLEOTIDE SEQUENCE [LARGE SCALE GENOMIC DNA]</scope>
    <source>
        <strain evidence="9 10">CECT 9230</strain>
    </source>
</reference>
<dbReference type="RefSeq" id="WP_113894896.1">
    <property type="nucleotide sequence ID" value="NZ_JANJGA010000016.1"/>
</dbReference>
<dbReference type="EMBL" id="PDKB01000015">
    <property type="protein sequence ID" value="RBQ28486.1"/>
    <property type="molecule type" value="Genomic_DNA"/>
</dbReference>
<evidence type="ECO:0000256" key="4">
    <source>
        <dbReference type="ARBA" id="ARBA00013194"/>
    </source>
</evidence>
<keyword evidence="5" id="KW-0963">Cytoplasm</keyword>
<dbReference type="AlphaFoldDB" id="A0A366MQD8"/>
<comment type="catalytic activity">
    <reaction evidence="1">
        <text>[protein]-peptidylproline (omega=180) = [protein]-peptidylproline (omega=0)</text>
        <dbReference type="Rhea" id="RHEA:16237"/>
        <dbReference type="Rhea" id="RHEA-COMP:10747"/>
        <dbReference type="Rhea" id="RHEA-COMP:10748"/>
        <dbReference type="ChEBI" id="CHEBI:83833"/>
        <dbReference type="ChEBI" id="CHEBI:83834"/>
        <dbReference type="EC" id="5.2.1.8"/>
    </reaction>
</comment>
<dbReference type="InterPro" id="IPR046357">
    <property type="entry name" value="PPIase_dom_sf"/>
</dbReference>
<organism evidence="9 10">
    <name type="scientific">Aliarcobacter vitoriensis</name>
    <dbReference type="NCBI Taxonomy" id="2011099"/>
    <lineage>
        <taxon>Bacteria</taxon>
        <taxon>Pseudomonadati</taxon>
        <taxon>Campylobacterota</taxon>
        <taxon>Epsilonproteobacteria</taxon>
        <taxon>Campylobacterales</taxon>
        <taxon>Arcobacteraceae</taxon>
        <taxon>Aliarcobacter</taxon>
    </lineage>
</organism>
<proteinExistence type="inferred from homology"/>
<protein>
    <recommendedName>
        <fullName evidence="4">peptidylprolyl isomerase</fullName>
        <ecNumber evidence="4">5.2.1.8</ecNumber>
    </recommendedName>
</protein>
<gene>
    <name evidence="9" type="ORF">CRU91_08995</name>
</gene>
<evidence type="ECO:0000256" key="2">
    <source>
        <dbReference type="ARBA" id="ARBA00004496"/>
    </source>
</evidence>
<keyword evidence="8 9" id="KW-0413">Isomerase</keyword>
<keyword evidence="7" id="KW-0143">Chaperone</keyword>
<evidence type="ECO:0000313" key="9">
    <source>
        <dbReference type="EMBL" id="RBQ28486.1"/>
    </source>
</evidence>
<dbReference type="Gene3D" id="3.10.50.40">
    <property type="match status" value="1"/>
</dbReference>
<dbReference type="GO" id="GO:0005737">
    <property type="term" value="C:cytoplasm"/>
    <property type="evidence" value="ECO:0007669"/>
    <property type="project" value="UniProtKB-SubCell"/>
</dbReference>
<comment type="similarity">
    <text evidence="3">Belongs to the FKBP-type PPIase family.</text>
</comment>
<keyword evidence="6" id="KW-0697">Rotamase</keyword>
<evidence type="ECO:0000256" key="7">
    <source>
        <dbReference type="ARBA" id="ARBA00023186"/>
    </source>
</evidence>
<dbReference type="OrthoDB" id="9808891at2"/>
<dbReference type="Proteomes" id="UP000252669">
    <property type="component" value="Unassembled WGS sequence"/>
</dbReference>
<evidence type="ECO:0000256" key="3">
    <source>
        <dbReference type="ARBA" id="ARBA00006577"/>
    </source>
</evidence>
<evidence type="ECO:0000256" key="6">
    <source>
        <dbReference type="ARBA" id="ARBA00023110"/>
    </source>
</evidence>
<dbReference type="EC" id="5.2.1.8" evidence="4"/>
<name>A0A366MQD8_9BACT</name>
<dbReference type="GO" id="GO:0003755">
    <property type="term" value="F:peptidyl-prolyl cis-trans isomerase activity"/>
    <property type="evidence" value="ECO:0007669"/>
    <property type="project" value="UniProtKB-KW"/>
</dbReference>
<evidence type="ECO:0000256" key="1">
    <source>
        <dbReference type="ARBA" id="ARBA00000971"/>
    </source>
</evidence>
<dbReference type="PANTHER" id="PTHR47861:SF3">
    <property type="entry name" value="FKBP-TYPE PEPTIDYL-PROLYL CIS-TRANS ISOMERASE SLYD"/>
    <property type="match status" value="1"/>
</dbReference>
<evidence type="ECO:0000256" key="8">
    <source>
        <dbReference type="ARBA" id="ARBA00023235"/>
    </source>
</evidence>
<evidence type="ECO:0000313" key="10">
    <source>
        <dbReference type="Proteomes" id="UP000252669"/>
    </source>
</evidence>
<comment type="caution">
    <text evidence="9">The sequence shown here is derived from an EMBL/GenBank/DDBJ whole genome shotgun (WGS) entry which is preliminary data.</text>
</comment>